<dbReference type="Gene3D" id="1.20.1260.10">
    <property type="match status" value="1"/>
</dbReference>
<dbReference type="InterPro" id="IPR009078">
    <property type="entry name" value="Ferritin-like_SF"/>
</dbReference>
<comment type="caution">
    <text evidence="1">The sequence shown here is derived from an EMBL/GenBank/DDBJ whole genome shotgun (WGS) entry which is preliminary data.</text>
</comment>
<proteinExistence type="predicted"/>
<dbReference type="Proteomes" id="UP001597353">
    <property type="component" value="Unassembled WGS sequence"/>
</dbReference>
<keyword evidence="2" id="KW-1185">Reference proteome</keyword>
<evidence type="ECO:0000313" key="1">
    <source>
        <dbReference type="EMBL" id="MFD1913026.1"/>
    </source>
</evidence>
<dbReference type="Pfam" id="PF05974">
    <property type="entry name" value="DUF892"/>
    <property type="match status" value="1"/>
</dbReference>
<gene>
    <name evidence="1" type="ORF">ACFSGJ_12465</name>
</gene>
<sequence length="168" mass="18975">MNEIRENFVDWLRDAHAAEEQALTMLKGQAGRIENYPALRQRIEQHIEETKGQAEAISSLLERYDTSASGLKDFTSKVTASFQDMSGVFASDEVVKGALFSYAFEHMEIASYRILVTTAEQLGDTHAAEVLKGILKQEEAMAQWLFDHLDEITRSYLARSEADLDAKR</sequence>
<dbReference type="InterPro" id="IPR012347">
    <property type="entry name" value="Ferritin-like"/>
</dbReference>
<protein>
    <submittedName>
        <fullName evidence="1">Ferritin-like domain-containing protein</fullName>
    </submittedName>
</protein>
<organism evidence="1 2">
    <name type="scientific">Halodurantibacterium flavum</name>
    <dbReference type="NCBI Taxonomy" id="1382802"/>
    <lineage>
        <taxon>Bacteria</taxon>
        <taxon>Pseudomonadati</taxon>
        <taxon>Pseudomonadota</taxon>
        <taxon>Alphaproteobacteria</taxon>
        <taxon>Rhodobacterales</taxon>
        <taxon>Paracoccaceae</taxon>
        <taxon>Halodurantibacterium</taxon>
    </lineage>
</organism>
<dbReference type="RefSeq" id="WP_390262185.1">
    <property type="nucleotide sequence ID" value="NZ_JBHUGH010000009.1"/>
</dbReference>
<dbReference type="SUPFAM" id="SSF47240">
    <property type="entry name" value="Ferritin-like"/>
    <property type="match status" value="1"/>
</dbReference>
<reference evidence="2" key="1">
    <citation type="journal article" date="2019" name="Int. J. Syst. Evol. Microbiol.">
        <title>The Global Catalogue of Microorganisms (GCM) 10K type strain sequencing project: providing services to taxonomists for standard genome sequencing and annotation.</title>
        <authorList>
            <consortium name="The Broad Institute Genomics Platform"/>
            <consortium name="The Broad Institute Genome Sequencing Center for Infectious Disease"/>
            <person name="Wu L."/>
            <person name="Ma J."/>
        </authorList>
    </citation>
    <scope>NUCLEOTIDE SEQUENCE [LARGE SCALE GENOMIC DNA]</scope>
    <source>
        <strain evidence="2">CGMCC 4.7242</strain>
    </source>
</reference>
<dbReference type="InterPro" id="IPR010287">
    <property type="entry name" value="DUF892_YciF-like"/>
</dbReference>
<dbReference type="PANTHER" id="PTHR30565:SF9">
    <property type="entry name" value="PROTEIN YCIF"/>
    <property type="match status" value="1"/>
</dbReference>
<dbReference type="EMBL" id="JBHUGH010000009">
    <property type="protein sequence ID" value="MFD1913026.1"/>
    <property type="molecule type" value="Genomic_DNA"/>
</dbReference>
<name>A0ABW4S684_9RHOB</name>
<evidence type="ECO:0000313" key="2">
    <source>
        <dbReference type="Proteomes" id="UP001597353"/>
    </source>
</evidence>
<accession>A0ABW4S684</accession>
<dbReference type="InterPro" id="IPR047114">
    <property type="entry name" value="YciF"/>
</dbReference>
<dbReference type="PANTHER" id="PTHR30565">
    <property type="entry name" value="PROTEIN YCIF"/>
    <property type="match status" value="1"/>
</dbReference>